<dbReference type="EMBL" id="HG794546">
    <property type="protein sequence ID" value="CDL00871.1"/>
    <property type="molecule type" value="Genomic_DNA"/>
</dbReference>
<dbReference type="Proteomes" id="UP000018922">
    <property type="component" value="Chromosome I"/>
</dbReference>
<evidence type="ECO:0000313" key="3">
    <source>
        <dbReference type="Proteomes" id="UP000018922"/>
    </source>
</evidence>
<organism evidence="2 3">
    <name type="scientific">Magnetospirillum gryphiswaldense (strain DSM 6361 / JCM 21280 / NBRC 15271 / MSR-1)</name>
    <dbReference type="NCBI Taxonomy" id="431944"/>
    <lineage>
        <taxon>Bacteria</taxon>
        <taxon>Pseudomonadati</taxon>
        <taxon>Pseudomonadota</taxon>
        <taxon>Alphaproteobacteria</taxon>
        <taxon>Rhodospirillales</taxon>
        <taxon>Rhodospirillaceae</taxon>
        <taxon>Magnetospirillum</taxon>
    </lineage>
</organism>
<dbReference type="AlphaFoldDB" id="V6F8K3"/>
<accession>V6F8K3</accession>
<feature type="region of interest" description="Disordered" evidence="1">
    <location>
        <begin position="27"/>
        <end position="64"/>
    </location>
</feature>
<evidence type="ECO:0000256" key="1">
    <source>
        <dbReference type="SAM" id="MobiDB-lite"/>
    </source>
</evidence>
<dbReference type="HOGENOM" id="CLU_2862490_0_0_5"/>
<reference evidence="2 3" key="1">
    <citation type="journal article" date="2014" name="Genome Announc.">
        <title>Complete genome sequence of Magnetospirillum gryphiswaldense MSR-1.</title>
        <authorList>
            <person name="Wang X."/>
            <person name="Wang Q."/>
            <person name="Zhang W."/>
            <person name="Wang Y."/>
            <person name="Li L."/>
            <person name="Wen T."/>
            <person name="Zhang T."/>
            <person name="Zhang Y."/>
            <person name="Xu J."/>
            <person name="Hu J."/>
            <person name="Li S."/>
            <person name="Liu L."/>
            <person name="Liu J."/>
            <person name="Jiang W."/>
            <person name="Tian J."/>
            <person name="Li Y."/>
            <person name="Schuler D."/>
            <person name="Wang L."/>
            <person name="Li J."/>
        </authorList>
    </citation>
    <scope>NUCLEOTIDE SEQUENCE [LARGE SCALE GENOMIC DNA]</scope>
    <source>
        <strain evidence="3">DSM 6361 / JCM 21280 / NBRC 15271 / MSR-1</strain>
    </source>
</reference>
<keyword evidence="3" id="KW-1185">Reference proteome</keyword>
<protein>
    <submittedName>
        <fullName evidence="2">Uncharacterized protein</fullName>
    </submittedName>
</protein>
<proteinExistence type="predicted"/>
<evidence type="ECO:0000313" key="2">
    <source>
        <dbReference type="EMBL" id="CDL00871.1"/>
    </source>
</evidence>
<gene>
    <name evidence="2" type="ordered locus">MGMSRv2__3656</name>
</gene>
<name>V6F8K3_MAGGM</name>
<dbReference type="KEGG" id="mgy:MGMSRv2__3656"/>
<dbReference type="STRING" id="1430440.MGMSRv2__3656"/>
<sequence length="64" mass="6827">MRAPGEGLTTVTPDRWDYILRGDAEGRLKGKRPSVSPREGVTSANGGDTDAALGNPARCAWNKE</sequence>